<dbReference type="AlphaFoldDB" id="B1ZZ69"/>
<evidence type="ECO:0000313" key="5">
    <source>
        <dbReference type="Proteomes" id="UP000007013"/>
    </source>
</evidence>
<keyword evidence="1" id="KW-0645">Protease</keyword>
<evidence type="ECO:0000256" key="2">
    <source>
        <dbReference type="ARBA" id="ARBA00022801"/>
    </source>
</evidence>
<dbReference type="InterPro" id="IPR036034">
    <property type="entry name" value="PDZ_sf"/>
</dbReference>
<dbReference type="PROSITE" id="PS50106">
    <property type="entry name" value="PDZ"/>
    <property type="match status" value="2"/>
</dbReference>
<dbReference type="Proteomes" id="UP000007013">
    <property type="component" value="Chromosome"/>
</dbReference>
<dbReference type="GO" id="GO:0004252">
    <property type="term" value="F:serine-type endopeptidase activity"/>
    <property type="evidence" value="ECO:0007669"/>
    <property type="project" value="InterPro"/>
</dbReference>
<dbReference type="GO" id="GO:0006508">
    <property type="term" value="P:proteolysis"/>
    <property type="evidence" value="ECO:0007669"/>
    <property type="project" value="UniProtKB-KW"/>
</dbReference>
<protein>
    <submittedName>
        <fullName evidence="4">Peptidase S1 and S6 chymotrypsin/Hap</fullName>
    </submittedName>
</protein>
<proteinExistence type="predicted"/>
<dbReference type="STRING" id="452637.Oter_3867"/>
<reference evidence="4 5" key="1">
    <citation type="journal article" date="2011" name="J. Bacteriol.">
        <title>Genome sequence of the verrucomicrobium Opitutus terrae PB90-1, an abundant inhabitant of rice paddy soil ecosystems.</title>
        <authorList>
            <person name="van Passel M.W."/>
            <person name="Kant R."/>
            <person name="Palva A."/>
            <person name="Copeland A."/>
            <person name="Lucas S."/>
            <person name="Lapidus A."/>
            <person name="Glavina del Rio T."/>
            <person name="Pitluck S."/>
            <person name="Goltsman E."/>
            <person name="Clum A."/>
            <person name="Sun H."/>
            <person name="Schmutz J."/>
            <person name="Larimer F.W."/>
            <person name="Land M.L."/>
            <person name="Hauser L."/>
            <person name="Kyrpides N."/>
            <person name="Mikhailova N."/>
            <person name="Richardson P.P."/>
            <person name="Janssen P.H."/>
            <person name="de Vos W.M."/>
            <person name="Smidt H."/>
        </authorList>
    </citation>
    <scope>NUCLEOTIDE SEQUENCE [LARGE SCALE GENOMIC DNA]</scope>
    <source>
        <strain evidence="5">DSM 11246 / JCM 15787 / PB90-1</strain>
    </source>
</reference>
<dbReference type="Gene3D" id="2.30.42.10">
    <property type="match status" value="2"/>
</dbReference>
<dbReference type="EMBL" id="CP001032">
    <property type="protein sequence ID" value="ACB77141.1"/>
    <property type="molecule type" value="Genomic_DNA"/>
</dbReference>
<dbReference type="eggNOG" id="COG0265">
    <property type="taxonomic scope" value="Bacteria"/>
</dbReference>
<accession>B1ZZ69</accession>
<dbReference type="InterPro" id="IPR009003">
    <property type="entry name" value="Peptidase_S1_PA"/>
</dbReference>
<dbReference type="InterPro" id="IPR001478">
    <property type="entry name" value="PDZ"/>
</dbReference>
<dbReference type="SMART" id="SM00228">
    <property type="entry name" value="PDZ"/>
    <property type="match status" value="2"/>
</dbReference>
<dbReference type="SUPFAM" id="SSF50494">
    <property type="entry name" value="Trypsin-like serine proteases"/>
    <property type="match status" value="1"/>
</dbReference>
<dbReference type="SUPFAM" id="SSF50156">
    <property type="entry name" value="PDZ domain-like"/>
    <property type="match status" value="2"/>
</dbReference>
<dbReference type="HOGENOM" id="CLU_020120_1_0_0"/>
<keyword evidence="2" id="KW-0378">Hydrolase</keyword>
<dbReference type="Gene3D" id="2.40.10.120">
    <property type="match status" value="1"/>
</dbReference>
<dbReference type="KEGG" id="ote:Oter_3867"/>
<evidence type="ECO:0000259" key="3">
    <source>
        <dbReference type="PROSITE" id="PS50106"/>
    </source>
</evidence>
<evidence type="ECO:0000313" key="4">
    <source>
        <dbReference type="EMBL" id="ACB77141.1"/>
    </source>
</evidence>
<dbReference type="PRINTS" id="PR00834">
    <property type="entry name" value="PROTEASES2C"/>
</dbReference>
<gene>
    <name evidence="4" type="ordered locus">Oter_3867</name>
</gene>
<dbReference type="Pfam" id="PF13180">
    <property type="entry name" value="PDZ_2"/>
    <property type="match status" value="2"/>
</dbReference>
<feature type="domain" description="PDZ" evidence="3">
    <location>
        <begin position="344"/>
        <end position="424"/>
    </location>
</feature>
<feature type="domain" description="PDZ" evidence="3">
    <location>
        <begin position="242"/>
        <end position="288"/>
    </location>
</feature>
<organism evidence="4 5">
    <name type="scientific">Opitutus terrae (strain DSM 11246 / JCM 15787 / PB90-1)</name>
    <dbReference type="NCBI Taxonomy" id="452637"/>
    <lineage>
        <taxon>Bacteria</taxon>
        <taxon>Pseudomonadati</taxon>
        <taxon>Verrucomicrobiota</taxon>
        <taxon>Opitutia</taxon>
        <taxon>Opitutales</taxon>
        <taxon>Opitutaceae</taxon>
        <taxon>Opitutus</taxon>
    </lineage>
</organism>
<dbReference type="PANTHER" id="PTHR43343:SF3">
    <property type="entry name" value="PROTEASE DO-LIKE 8, CHLOROPLASTIC"/>
    <property type="match status" value="1"/>
</dbReference>
<evidence type="ECO:0000256" key="1">
    <source>
        <dbReference type="ARBA" id="ARBA00022670"/>
    </source>
</evidence>
<dbReference type="InterPro" id="IPR051201">
    <property type="entry name" value="Chloro_Bact_Ser_Proteases"/>
</dbReference>
<dbReference type="InterPro" id="IPR001940">
    <property type="entry name" value="Peptidase_S1C"/>
</dbReference>
<name>B1ZZ69_OPITP</name>
<dbReference type="Pfam" id="PF13365">
    <property type="entry name" value="Trypsin_2"/>
    <property type="match status" value="1"/>
</dbReference>
<dbReference type="PANTHER" id="PTHR43343">
    <property type="entry name" value="PEPTIDASE S12"/>
    <property type="match status" value="1"/>
</dbReference>
<sequence length="433" mass="46521">MWFGVLPLSRAAVSRGFERLLDAVVRIDVRELAFEAGAGRFAASVGSGVILSSDGLVLTNAHVASPRAVELIVTLASLERVNATLVGWDHWTDLALLRVDLAEVKRRGLTFTHAEFGDSSKLPIGETVYAVGTPFGLTRTATRGIISNNNRYFEDPRGVNGYETGTFNTWLQTDAAINPGNSGGPLVTSDGRVVGINSRGYAGADNMGFAIPAAIAKEVMAGLVRHGAIVRSYIGIVPRDLRDFEGFYALSLNTGLLINNVDRDSPAARAGIRGGDILLAVNGTKVDGRFPEQLPPIQHLIASHPVGSTLRLTIKRGAETRDYEVVTEQLESRVGEESVFERWGLSVRKVSRTYARENQLASAAGVLVIGVQPGFPAAVAGLSRGDIITAVNQQPVDTLETLKRAHTSYAAQPEPVLVEIMRDRQVSLCVFKP</sequence>
<keyword evidence="5" id="KW-1185">Reference proteome</keyword>